<reference evidence="2" key="1">
    <citation type="submission" date="2023-07" db="EMBL/GenBank/DDBJ databases">
        <title>30 novel species of actinomycetes from the DSMZ collection.</title>
        <authorList>
            <person name="Nouioui I."/>
        </authorList>
    </citation>
    <scope>NUCLEOTIDE SEQUENCE [LARGE SCALE GENOMIC DNA]</scope>
    <source>
        <strain evidence="2">DSM 41640</strain>
    </source>
</reference>
<comment type="caution">
    <text evidence="1">The sequence shown here is derived from an EMBL/GenBank/DDBJ whole genome shotgun (WGS) entry which is preliminary data.</text>
</comment>
<proteinExistence type="predicted"/>
<accession>A0ABU2VFD6</accession>
<keyword evidence="2" id="KW-1185">Reference proteome</keyword>
<name>A0ABU2VFD6_9ACTN</name>
<organism evidence="1 2">
    <name type="scientific">Streptomyces doebereineriae</name>
    <dbReference type="NCBI Taxonomy" id="3075528"/>
    <lineage>
        <taxon>Bacteria</taxon>
        <taxon>Bacillati</taxon>
        <taxon>Actinomycetota</taxon>
        <taxon>Actinomycetes</taxon>
        <taxon>Kitasatosporales</taxon>
        <taxon>Streptomycetaceae</taxon>
        <taxon>Streptomyces</taxon>
    </lineage>
</organism>
<dbReference type="Proteomes" id="UP001183824">
    <property type="component" value="Unassembled WGS sequence"/>
</dbReference>
<gene>
    <name evidence="1" type="ORF">RNB18_27900</name>
</gene>
<evidence type="ECO:0000313" key="2">
    <source>
        <dbReference type="Proteomes" id="UP001183824"/>
    </source>
</evidence>
<sequence length="73" mass="7961">MIEQDTVAVRRAAPRTMGPEREVATRLLATLWTAGVVVGIDTEDWICNAPELPGICLRMAAQLESEPDTDPPD</sequence>
<dbReference type="RefSeq" id="WP_311716855.1">
    <property type="nucleotide sequence ID" value="NZ_JAVREZ010000010.1"/>
</dbReference>
<dbReference type="EMBL" id="JAVREZ010000010">
    <property type="protein sequence ID" value="MDT0483985.1"/>
    <property type="molecule type" value="Genomic_DNA"/>
</dbReference>
<protein>
    <submittedName>
        <fullName evidence="1">Uncharacterized protein</fullName>
    </submittedName>
</protein>
<evidence type="ECO:0000313" key="1">
    <source>
        <dbReference type="EMBL" id="MDT0483985.1"/>
    </source>
</evidence>